<organism evidence="1 2">
    <name type="scientific">Lactococcus muris</name>
    <dbReference type="NCBI Taxonomy" id="2941330"/>
    <lineage>
        <taxon>Bacteria</taxon>
        <taxon>Bacillati</taxon>
        <taxon>Bacillota</taxon>
        <taxon>Bacilli</taxon>
        <taxon>Lactobacillales</taxon>
        <taxon>Streptococcaceae</taxon>
        <taxon>Lactococcus</taxon>
    </lineage>
</organism>
<comment type="caution">
    <text evidence="1">The sequence shown here is derived from an EMBL/GenBank/DDBJ whole genome shotgun (WGS) entry which is preliminary data.</text>
</comment>
<evidence type="ECO:0000313" key="1">
    <source>
        <dbReference type="EMBL" id="MEY8536967.1"/>
    </source>
</evidence>
<name>A0ABV4D8U6_9LACT</name>
<gene>
    <name evidence="1" type="ORF">AALM99_00725</name>
</gene>
<sequence>MNAISKIIVGGVIFVSGNTNPTIVSASAVEIPKLDADKTGTEKPKPTDTIIELSSGIRVHGEITIYDMVNPDKPILSINTDHNSKAKILEEIEAGAELDPIQVPDSKFISQFDILSLKTGDGNIPPTQLMRLGSGAYVRGHWTTGNYWHYAPYGYAPISGKALHFWAWSDSFLAGDSEDWRNTYNTGVGHGVYVHSIYEGSYPDIWVQAGVGQVLSCWSWGPKSGSNYEISNY</sequence>
<dbReference type="EMBL" id="JBCLSQ010000001">
    <property type="protein sequence ID" value="MEY8536967.1"/>
    <property type="molecule type" value="Genomic_DNA"/>
</dbReference>
<protein>
    <submittedName>
        <fullName evidence="1">Uncharacterized protein</fullName>
    </submittedName>
</protein>
<evidence type="ECO:0000313" key="2">
    <source>
        <dbReference type="Proteomes" id="UP001565242"/>
    </source>
</evidence>
<dbReference type="Proteomes" id="UP001565242">
    <property type="component" value="Unassembled WGS sequence"/>
</dbReference>
<dbReference type="RefSeq" id="WP_251420778.1">
    <property type="nucleotide sequence ID" value="NZ_BAAFQO010000014.1"/>
</dbReference>
<accession>A0ABV4D8U6</accession>
<keyword evidence="2" id="KW-1185">Reference proteome</keyword>
<proteinExistence type="predicted"/>
<reference evidence="1 2" key="1">
    <citation type="submission" date="2024-03" db="EMBL/GenBank/DDBJ databases">
        <title>Mouse gut bacterial collection (mGBC) of GemPharmatech.</title>
        <authorList>
            <person name="He Y."/>
            <person name="Dong L."/>
            <person name="Wu D."/>
            <person name="Gao X."/>
            <person name="Lin Z."/>
        </authorList>
    </citation>
    <scope>NUCLEOTIDE SEQUENCE [LARGE SCALE GENOMIC DNA]</scope>
    <source>
        <strain evidence="1 2">20-218</strain>
    </source>
</reference>